<evidence type="ECO:0000313" key="3">
    <source>
        <dbReference type="Proteomes" id="UP000291072"/>
    </source>
</evidence>
<keyword evidence="1" id="KW-0812">Transmembrane</keyword>
<protein>
    <submittedName>
        <fullName evidence="2">Uncharacterized protein</fullName>
    </submittedName>
</protein>
<dbReference type="RefSeq" id="WP_131613832.1">
    <property type="nucleotide sequence ID" value="NZ_PSZP01000046.1"/>
</dbReference>
<dbReference type="OrthoDB" id="10001037at2"/>
<sequence length="91" mass="9932">MKNEFKPLTKEERVEVYGGFAWMAAIPLVISAVQTAVSCGVAIYQAVHQKTGSVSFGGSRTITQKYQASTNNSSQQKTKLHKVNATTFTAY</sequence>
<gene>
    <name evidence="2" type="ORF">C4B25_04210</name>
</gene>
<feature type="transmembrane region" description="Helical" evidence="1">
    <location>
        <begin position="20"/>
        <end position="44"/>
    </location>
</feature>
<proteinExistence type="predicted"/>
<keyword evidence="1" id="KW-1133">Transmembrane helix</keyword>
<evidence type="ECO:0000313" key="2">
    <source>
        <dbReference type="EMBL" id="TCG10425.1"/>
    </source>
</evidence>
<accession>A0A4R0XNA3</accession>
<keyword evidence="1" id="KW-0472">Membrane</keyword>
<dbReference type="Proteomes" id="UP000291072">
    <property type="component" value="Unassembled WGS sequence"/>
</dbReference>
<dbReference type="AlphaFoldDB" id="A0A4R0XNA3"/>
<keyword evidence="3" id="KW-1185">Reference proteome</keyword>
<dbReference type="EMBL" id="PSZP01000046">
    <property type="protein sequence ID" value="TCG10425.1"/>
    <property type="molecule type" value="Genomic_DNA"/>
</dbReference>
<comment type="caution">
    <text evidence="2">The sequence shown here is derived from an EMBL/GenBank/DDBJ whole genome shotgun (WGS) entry which is preliminary data.</text>
</comment>
<organism evidence="2 3">
    <name type="scientific">Mycoplasma todarodis</name>
    <dbReference type="NCBI Taxonomy" id="1937191"/>
    <lineage>
        <taxon>Bacteria</taxon>
        <taxon>Bacillati</taxon>
        <taxon>Mycoplasmatota</taxon>
        <taxon>Mollicutes</taxon>
        <taxon>Mycoplasmataceae</taxon>
        <taxon>Mycoplasma</taxon>
    </lineage>
</organism>
<evidence type="ECO:0000256" key="1">
    <source>
        <dbReference type="SAM" id="Phobius"/>
    </source>
</evidence>
<name>A0A4R0XNA3_9MOLU</name>
<reference evidence="2 3" key="1">
    <citation type="submission" date="2018-02" db="EMBL/GenBank/DDBJ databases">
        <title>Mycoplasma marinum and Mycoplasma todarodis sp. nov., moderately halophilic and psychrotolerant mycoplasmas isolated from cephalopods.</title>
        <authorList>
            <person name="Viver T."/>
        </authorList>
    </citation>
    <scope>NUCLEOTIDE SEQUENCE [LARGE SCALE GENOMIC DNA]</scope>
    <source>
        <strain evidence="2 3">5H</strain>
    </source>
</reference>